<keyword evidence="2" id="KW-1185">Reference proteome</keyword>
<dbReference type="AlphaFoldDB" id="A0A3F3QC95"/>
<dbReference type="EMBL" id="KZ852036">
    <property type="protein sequence ID" value="RDH36821.1"/>
    <property type="molecule type" value="Genomic_DNA"/>
</dbReference>
<organism evidence="1 2">
    <name type="scientific">Aspergillus welwitschiae</name>
    <dbReference type="NCBI Taxonomy" id="1341132"/>
    <lineage>
        <taxon>Eukaryota</taxon>
        <taxon>Fungi</taxon>
        <taxon>Dikarya</taxon>
        <taxon>Ascomycota</taxon>
        <taxon>Pezizomycotina</taxon>
        <taxon>Eurotiomycetes</taxon>
        <taxon>Eurotiomycetidae</taxon>
        <taxon>Eurotiales</taxon>
        <taxon>Aspergillaceae</taxon>
        <taxon>Aspergillus</taxon>
        <taxon>Aspergillus subgen. Circumdati</taxon>
    </lineage>
</organism>
<dbReference type="Proteomes" id="UP000253729">
    <property type="component" value="Unassembled WGS sequence"/>
</dbReference>
<protein>
    <submittedName>
        <fullName evidence="1">Uncharacterized protein</fullName>
    </submittedName>
</protein>
<sequence>MATTILIHPFPAATTTTIYPSSIASTLLLLLLLGYTPPPPHFHLLLSSTAHQVTTKKDPPQNPHPWACTHNSLQPKSILRLPPCSSLHETAFTIFSNIENKLNTRLPDDTHLRGHSVRNDWRRLRWLGQASVGSVIDHFLCTSQSTFSY</sequence>
<gene>
    <name evidence="1" type="ORF">BDQ94DRAFT_136939</name>
</gene>
<dbReference type="RefSeq" id="XP_026629843.1">
    <property type="nucleotide sequence ID" value="XM_026764966.1"/>
</dbReference>
<reference evidence="1 2" key="1">
    <citation type="submission" date="2018-07" db="EMBL/GenBank/DDBJ databases">
        <title>The genomes of Aspergillus section Nigri reveals drivers in fungal speciation.</title>
        <authorList>
            <consortium name="DOE Joint Genome Institute"/>
            <person name="Vesth T.C."/>
            <person name="Nybo J."/>
            <person name="Theobald S."/>
            <person name="Brandl J."/>
            <person name="Frisvad J.C."/>
            <person name="Nielsen K.F."/>
            <person name="Lyhne E.K."/>
            <person name="Kogle M.E."/>
            <person name="Kuo A."/>
            <person name="Riley R."/>
            <person name="Clum A."/>
            <person name="Nolan M."/>
            <person name="Lipzen A."/>
            <person name="Salamov A."/>
            <person name="Henrissat B."/>
            <person name="Wiebenga A."/>
            <person name="De vries R.P."/>
            <person name="Grigoriev I.V."/>
            <person name="Mortensen U.H."/>
            <person name="Andersen M.R."/>
            <person name="Baker S.E."/>
        </authorList>
    </citation>
    <scope>NUCLEOTIDE SEQUENCE [LARGE SCALE GENOMIC DNA]</scope>
    <source>
        <strain evidence="1 2">CBS 139.54b</strain>
    </source>
</reference>
<evidence type="ECO:0000313" key="2">
    <source>
        <dbReference type="Proteomes" id="UP000253729"/>
    </source>
</evidence>
<proteinExistence type="predicted"/>
<dbReference type="GeneID" id="38133322"/>
<accession>A0A3F3QC95</accession>
<name>A0A3F3QC95_9EURO</name>
<evidence type="ECO:0000313" key="1">
    <source>
        <dbReference type="EMBL" id="RDH36821.1"/>
    </source>
</evidence>